<comment type="caution">
    <text evidence="1">The sequence shown here is derived from an EMBL/GenBank/DDBJ whole genome shotgun (WGS) entry which is preliminary data.</text>
</comment>
<evidence type="ECO:0000313" key="2">
    <source>
        <dbReference type="Proteomes" id="UP001046870"/>
    </source>
</evidence>
<dbReference type="Proteomes" id="UP001046870">
    <property type="component" value="Chromosome 11"/>
</dbReference>
<dbReference type="EMBL" id="JAFDVH010000011">
    <property type="protein sequence ID" value="KAG7468413.1"/>
    <property type="molecule type" value="Genomic_DNA"/>
</dbReference>
<organism evidence="1 2">
    <name type="scientific">Megalops atlanticus</name>
    <name type="common">Tarpon</name>
    <name type="synonym">Clupea gigantea</name>
    <dbReference type="NCBI Taxonomy" id="7932"/>
    <lineage>
        <taxon>Eukaryota</taxon>
        <taxon>Metazoa</taxon>
        <taxon>Chordata</taxon>
        <taxon>Craniata</taxon>
        <taxon>Vertebrata</taxon>
        <taxon>Euteleostomi</taxon>
        <taxon>Actinopterygii</taxon>
        <taxon>Neopterygii</taxon>
        <taxon>Teleostei</taxon>
        <taxon>Elopiformes</taxon>
        <taxon>Megalopidae</taxon>
        <taxon>Megalops</taxon>
    </lineage>
</organism>
<reference evidence="1" key="1">
    <citation type="submission" date="2021-01" db="EMBL/GenBank/DDBJ databases">
        <authorList>
            <person name="Zahm M."/>
            <person name="Roques C."/>
            <person name="Cabau C."/>
            <person name="Klopp C."/>
            <person name="Donnadieu C."/>
            <person name="Jouanno E."/>
            <person name="Lampietro C."/>
            <person name="Louis A."/>
            <person name="Herpin A."/>
            <person name="Echchiki A."/>
            <person name="Berthelot C."/>
            <person name="Parey E."/>
            <person name="Roest-Crollius H."/>
            <person name="Braasch I."/>
            <person name="Postlethwait J."/>
            <person name="Bobe J."/>
            <person name="Montfort J."/>
            <person name="Bouchez O."/>
            <person name="Begum T."/>
            <person name="Mejri S."/>
            <person name="Adams A."/>
            <person name="Chen W.-J."/>
            <person name="Guiguen Y."/>
        </authorList>
    </citation>
    <scope>NUCLEOTIDE SEQUENCE</scope>
    <source>
        <strain evidence="1">YG-15Mar2019-1</strain>
        <tissue evidence="1">Brain</tissue>
    </source>
</reference>
<protein>
    <submittedName>
        <fullName evidence="1">Uncharacterized protein</fullName>
    </submittedName>
</protein>
<proteinExistence type="predicted"/>
<gene>
    <name evidence="1" type="ORF">MATL_G00142610</name>
</gene>
<sequence length="85" mass="9655">MDKAEIQLDVGVKTLLAPRHPAPKTTSANKGPQEIKYHYNRRTYSPREVCRTLQPVSATRELTSFSFSEVQSPLSPCLTLRKLNR</sequence>
<name>A0A9D3T648_MEGAT</name>
<dbReference type="AlphaFoldDB" id="A0A9D3T648"/>
<keyword evidence="2" id="KW-1185">Reference proteome</keyword>
<accession>A0A9D3T648</accession>
<evidence type="ECO:0000313" key="1">
    <source>
        <dbReference type="EMBL" id="KAG7468413.1"/>
    </source>
</evidence>